<gene>
    <name evidence="1" type="ORF">AM1BK_04440</name>
</gene>
<dbReference type="EMBL" id="BNDS01000001">
    <property type="protein sequence ID" value="GHH96901.1"/>
    <property type="molecule type" value="Genomic_DNA"/>
</dbReference>
<name>A0ABQ3MYB6_9BACI</name>
<evidence type="ECO:0000313" key="2">
    <source>
        <dbReference type="Proteomes" id="UP000637074"/>
    </source>
</evidence>
<keyword evidence="2" id="KW-1185">Reference proteome</keyword>
<accession>A0ABQ3MYB6</accession>
<sequence>MDFSNKMITPLCCLNTAVNQYINAIYEMVYAISIQKSETADVSAFADSIKNGVIPQLQAILEIERLLLRKFIYLLEYFPIDGKDTVYEADTLNRKTKIVQLNRVLHQLCPNDSVIEDTIEAIFQLDAQKKKVIESFFQCRQKNDPKTVWLSV</sequence>
<dbReference type="Proteomes" id="UP000637074">
    <property type="component" value="Unassembled WGS sequence"/>
</dbReference>
<evidence type="ECO:0000313" key="1">
    <source>
        <dbReference type="EMBL" id="GHH96901.1"/>
    </source>
</evidence>
<reference evidence="1 2" key="1">
    <citation type="journal article" date="2022" name="Int. J. Syst. Evol. Microbiol.">
        <title>Neobacillus kokaensis sp. nov., isolated from soil.</title>
        <authorList>
            <person name="Yuki K."/>
            <person name="Matsubara H."/>
            <person name="Yamaguchi S."/>
        </authorList>
    </citation>
    <scope>NUCLEOTIDE SEQUENCE [LARGE SCALE GENOMIC DNA]</scope>
    <source>
        <strain evidence="1 2">LOB 377</strain>
    </source>
</reference>
<dbReference type="RefSeq" id="WP_191269231.1">
    <property type="nucleotide sequence ID" value="NZ_BNDS01000001.1"/>
</dbReference>
<organism evidence="1 2">
    <name type="scientific">Neobacillus kokaensis</name>
    <dbReference type="NCBI Taxonomy" id="2759023"/>
    <lineage>
        <taxon>Bacteria</taxon>
        <taxon>Bacillati</taxon>
        <taxon>Bacillota</taxon>
        <taxon>Bacilli</taxon>
        <taxon>Bacillales</taxon>
        <taxon>Bacillaceae</taxon>
        <taxon>Neobacillus</taxon>
    </lineage>
</organism>
<proteinExistence type="predicted"/>
<comment type="caution">
    <text evidence="1">The sequence shown here is derived from an EMBL/GenBank/DDBJ whole genome shotgun (WGS) entry which is preliminary data.</text>
</comment>
<protein>
    <submittedName>
        <fullName evidence="1">Uncharacterized protein</fullName>
    </submittedName>
</protein>